<evidence type="ECO:0000313" key="2">
    <source>
        <dbReference type="EMBL" id="MCP1727074.1"/>
    </source>
</evidence>
<organism evidence="2 3">
    <name type="scientific">Natronospira proteinivora</name>
    <dbReference type="NCBI Taxonomy" id="1807133"/>
    <lineage>
        <taxon>Bacteria</taxon>
        <taxon>Pseudomonadati</taxon>
        <taxon>Pseudomonadota</taxon>
        <taxon>Gammaproteobacteria</taxon>
        <taxon>Natronospirales</taxon>
        <taxon>Natronospiraceae</taxon>
        <taxon>Natronospira</taxon>
    </lineage>
</organism>
<keyword evidence="2" id="KW-0489">Methyltransferase</keyword>
<evidence type="ECO:0000259" key="1">
    <source>
        <dbReference type="Pfam" id="PF08241"/>
    </source>
</evidence>
<dbReference type="Pfam" id="PF08241">
    <property type="entry name" value="Methyltransf_11"/>
    <property type="match status" value="1"/>
</dbReference>
<dbReference type="InterPro" id="IPR013216">
    <property type="entry name" value="Methyltransf_11"/>
</dbReference>
<comment type="caution">
    <text evidence="2">The sequence shown here is derived from an EMBL/GenBank/DDBJ whole genome shotgun (WGS) entry which is preliminary data.</text>
</comment>
<sequence length="246" mass="27793">MTVPSRDIEDWSHSPLGRAALACERRITAALAERLFGGRMLQLGHWPETSAFLEQCRVNHCLLASPRAPADLLCRLQALPVESGSMEVVFMPHTLAFCDDPHGVIREAERVLAPGGHLLLLGFSPYSFWGLRALLRRAPFADRTELLAERRIGDWMALMGLELLTLERYLYRPPLNIDLLLRRGRWLEHWGHSMIPGPWPSAAYAALLQKRDLAGNVIRPRWEQRRNLGPAAVPDSFQGGARSRRL</sequence>
<dbReference type="EMBL" id="JALJYF010000001">
    <property type="protein sequence ID" value="MCP1727074.1"/>
    <property type="molecule type" value="Genomic_DNA"/>
</dbReference>
<evidence type="ECO:0000313" key="3">
    <source>
        <dbReference type="Proteomes" id="UP001523550"/>
    </source>
</evidence>
<dbReference type="GO" id="GO:0032259">
    <property type="term" value="P:methylation"/>
    <property type="evidence" value="ECO:0007669"/>
    <property type="project" value="UniProtKB-KW"/>
</dbReference>
<keyword evidence="3" id="KW-1185">Reference proteome</keyword>
<reference evidence="2 3" key="1">
    <citation type="submission" date="2022-03" db="EMBL/GenBank/DDBJ databases">
        <title>Genomic Encyclopedia of Type Strains, Phase III (KMG-III): the genomes of soil and plant-associated and newly described type strains.</title>
        <authorList>
            <person name="Whitman W."/>
        </authorList>
    </citation>
    <scope>NUCLEOTIDE SEQUENCE [LARGE SCALE GENOMIC DNA]</scope>
    <source>
        <strain evidence="2 3">BSker1</strain>
    </source>
</reference>
<protein>
    <submittedName>
        <fullName evidence="2">SAM-dependent methyltransferase</fullName>
    </submittedName>
</protein>
<proteinExistence type="predicted"/>
<dbReference type="SUPFAM" id="SSF53335">
    <property type="entry name" value="S-adenosyl-L-methionine-dependent methyltransferases"/>
    <property type="match status" value="1"/>
</dbReference>
<dbReference type="RefSeq" id="WP_253446379.1">
    <property type="nucleotide sequence ID" value="NZ_JALJYF010000001.1"/>
</dbReference>
<dbReference type="GO" id="GO:0008168">
    <property type="term" value="F:methyltransferase activity"/>
    <property type="evidence" value="ECO:0007669"/>
    <property type="project" value="UniProtKB-KW"/>
</dbReference>
<accession>A0ABT1G6Z6</accession>
<feature type="domain" description="Methyltransferase type 11" evidence="1">
    <location>
        <begin position="72"/>
        <end position="119"/>
    </location>
</feature>
<dbReference type="Proteomes" id="UP001523550">
    <property type="component" value="Unassembled WGS sequence"/>
</dbReference>
<dbReference type="Gene3D" id="3.40.50.150">
    <property type="entry name" value="Vaccinia Virus protein VP39"/>
    <property type="match status" value="1"/>
</dbReference>
<keyword evidence="2" id="KW-0808">Transferase</keyword>
<dbReference type="InterPro" id="IPR029063">
    <property type="entry name" value="SAM-dependent_MTases_sf"/>
</dbReference>
<name>A0ABT1G6Z6_9GAMM</name>
<gene>
    <name evidence="2" type="ORF">J2T60_001039</name>
</gene>